<dbReference type="EMBL" id="JH159162">
    <property type="protein sequence ID" value="EGZ07603.1"/>
    <property type="molecule type" value="Genomic_DNA"/>
</dbReference>
<dbReference type="Proteomes" id="UP000002640">
    <property type="component" value="Unassembled WGS sequence"/>
</dbReference>
<accession>G5AAH4</accession>
<dbReference type="RefSeq" id="XP_009537169.1">
    <property type="nucleotide sequence ID" value="XM_009538874.1"/>
</dbReference>
<evidence type="ECO:0000313" key="2">
    <source>
        <dbReference type="EMBL" id="EGZ07603.1"/>
    </source>
</evidence>
<organism evidence="2 3">
    <name type="scientific">Phytophthora sojae (strain P6497)</name>
    <name type="common">Soybean stem and root rot agent</name>
    <name type="synonym">Phytophthora megasperma f. sp. glycines</name>
    <dbReference type="NCBI Taxonomy" id="1094619"/>
    <lineage>
        <taxon>Eukaryota</taxon>
        <taxon>Sar</taxon>
        <taxon>Stramenopiles</taxon>
        <taxon>Oomycota</taxon>
        <taxon>Peronosporomycetes</taxon>
        <taxon>Peronosporales</taxon>
        <taxon>Peronosporaceae</taxon>
        <taxon>Phytophthora</taxon>
    </lineage>
</organism>
<name>G5AAH4_PHYSP</name>
<feature type="signal peptide" evidence="1">
    <location>
        <begin position="1"/>
        <end position="20"/>
    </location>
</feature>
<dbReference type="AlphaFoldDB" id="G5AAH4"/>
<protein>
    <submittedName>
        <fullName evidence="2">Uncharacterized protein</fullName>
    </submittedName>
</protein>
<evidence type="ECO:0000313" key="3">
    <source>
        <dbReference type="Proteomes" id="UP000002640"/>
    </source>
</evidence>
<reference evidence="2 3" key="1">
    <citation type="journal article" date="2006" name="Science">
        <title>Phytophthora genome sequences uncover evolutionary origins and mechanisms of pathogenesis.</title>
        <authorList>
            <person name="Tyler B.M."/>
            <person name="Tripathy S."/>
            <person name="Zhang X."/>
            <person name="Dehal P."/>
            <person name="Jiang R.H."/>
            <person name="Aerts A."/>
            <person name="Arredondo F.D."/>
            <person name="Baxter L."/>
            <person name="Bensasson D."/>
            <person name="Beynon J.L."/>
            <person name="Chapman J."/>
            <person name="Damasceno C.M."/>
            <person name="Dorrance A.E."/>
            <person name="Dou D."/>
            <person name="Dickerman A.W."/>
            <person name="Dubchak I.L."/>
            <person name="Garbelotto M."/>
            <person name="Gijzen M."/>
            <person name="Gordon S.G."/>
            <person name="Govers F."/>
            <person name="Grunwald N.J."/>
            <person name="Huang W."/>
            <person name="Ivors K.L."/>
            <person name="Jones R.W."/>
            <person name="Kamoun S."/>
            <person name="Krampis K."/>
            <person name="Lamour K.H."/>
            <person name="Lee M.K."/>
            <person name="McDonald W.H."/>
            <person name="Medina M."/>
            <person name="Meijer H.J."/>
            <person name="Nordberg E.K."/>
            <person name="Maclean D.J."/>
            <person name="Ospina-Giraldo M.D."/>
            <person name="Morris P.F."/>
            <person name="Phuntumart V."/>
            <person name="Putnam N.H."/>
            <person name="Rash S."/>
            <person name="Rose J.K."/>
            <person name="Sakihama Y."/>
            <person name="Salamov A.A."/>
            <person name="Savidor A."/>
            <person name="Scheuring C.F."/>
            <person name="Smith B.M."/>
            <person name="Sobral B.W."/>
            <person name="Terry A."/>
            <person name="Torto-Alalibo T.A."/>
            <person name="Win J."/>
            <person name="Xu Z."/>
            <person name="Zhang H."/>
            <person name="Grigoriev I.V."/>
            <person name="Rokhsar D.S."/>
            <person name="Boore J.L."/>
        </authorList>
    </citation>
    <scope>NUCLEOTIDE SEQUENCE [LARGE SCALE GENOMIC DNA]</scope>
    <source>
        <strain evidence="2 3">P6497</strain>
    </source>
</reference>
<dbReference type="KEGG" id="psoj:PHYSODRAFT_306711"/>
<evidence type="ECO:0000256" key="1">
    <source>
        <dbReference type="SAM" id="SignalP"/>
    </source>
</evidence>
<gene>
    <name evidence="2" type="ORF">PHYSODRAFT_306711</name>
</gene>
<feature type="chain" id="PRO_5003473194" evidence="1">
    <location>
        <begin position="21"/>
        <end position="125"/>
    </location>
</feature>
<keyword evidence="3" id="KW-1185">Reference proteome</keyword>
<proteinExistence type="predicted"/>
<dbReference type="InParanoid" id="G5AAH4"/>
<dbReference type="GeneID" id="20642776"/>
<keyword evidence="1" id="KW-0732">Signal</keyword>
<sequence>MRRLLRLNPLFLELLRVCTIRSLLTKPYATSTRAAPHIVREYRKLSSQHLLSVVAINESVLAAQPLASRYSISFFTAASTVQVNPVDSSATTDRDVFCVYQRLPIEDTPPAKESTDAETEEKNRH</sequence>